<keyword evidence="7" id="KW-0692">RNA repair</keyword>
<keyword evidence="6" id="KW-0547">Nucleotide-binding</keyword>
<dbReference type="Gene3D" id="1.10.3090.10">
    <property type="entry name" value="cca-adding enzyme, domain 2"/>
    <property type="match status" value="1"/>
</dbReference>
<protein>
    <submittedName>
        <fullName evidence="13">CCA tRNA nucleotidyltransferase</fullName>
    </submittedName>
</protein>
<keyword evidence="4" id="KW-0548">Nucleotidyltransferase</keyword>
<evidence type="ECO:0000256" key="9">
    <source>
        <dbReference type="ARBA" id="ARBA00022842"/>
    </source>
</evidence>
<dbReference type="PANTHER" id="PTHR47545">
    <property type="entry name" value="MULTIFUNCTIONAL CCA PROTEIN"/>
    <property type="match status" value="1"/>
</dbReference>
<dbReference type="SUPFAM" id="SSF81891">
    <property type="entry name" value="Poly A polymerase C-terminal region-like"/>
    <property type="match status" value="1"/>
</dbReference>
<dbReference type="EMBL" id="JBHTIA010000003">
    <property type="protein sequence ID" value="MFD0763841.1"/>
    <property type="molecule type" value="Genomic_DNA"/>
</dbReference>
<organism evidence="13 14">
    <name type="scientific">Mucilaginibacter lutimaris</name>
    <dbReference type="NCBI Taxonomy" id="931629"/>
    <lineage>
        <taxon>Bacteria</taxon>
        <taxon>Pseudomonadati</taxon>
        <taxon>Bacteroidota</taxon>
        <taxon>Sphingobacteriia</taxon>
        <taxon>Sphingobacteriales</taxon>
        <taxon>Sphingobacteriaceae</taxon>
        <taxon>Mucilaginibacter</taxon>
    </lineage>
</organism>
<dbReference type="Gene3D" id="3.30.460.10">
    <property type="entry name" value="Beta Polymerase, domain 2"/>
    <property type="match status" value="1"/>
</dbReference>
<dbReference type="RefSeq" id="WP_377138304.1">
    <property type="nucleotide sequence ID" value="NZ_JBHTIA010000003.1"/>
</dbReference>
<accession>A0ABW2ZB14</accession>
<evidence type="ECO:0000313" key="13">
    <source>
        <dbReference type="EMBL" id="MFD0763841.1"/>
    </source>
</evidence>
<dbReference type="Pfam" id="PF01966">
    <property type="entry name" value="HD"/>
    <property type="match status" value="1"/>
</dbReference>
<sequence length="470" mass="53245">MKQHLQHPVFSVISKLAAEQNVQAYAIGGYVRDIFLNRPSKDIDIVILGNGIDFAEAVAAKLNVKVSVFKNFGTAMLRYQDVEVEFVGARKESYRSDSRKPIVENGTLDDDQKRRDFTINALAIALHSSQFGELIDPFGGIADLEAKIIRTPLNPVETFSDDPLRMMRAIRFASQLDFKIDEEAIAAIKSNLHRIKIVSQERITDELNKIILSTKPSIGFNYLFDTGMLHIIFPQMAALYGVEVINGKGHKDNFYHTLQVLDNICETTDDLWLRWAAILHDIAKPPTKRFEPGHGWTFHGHEDKGARMVPKIFTQLKLPLNEKMKLVQKLVQLHLRPIVLSQSIVTDSAVRRLLFEAGDDIEALMLLCKADVTTKNEYKVKKYRNNFELVQQKLKDVEERDNIRNWQPPVTGLDIMHLFGIGEGREVGIIKNKIREAILEGEIPNEREAAINFTIAKGQEIGLKVVANTN</sequence>
<gene>
    <name evidence="13" type="ORF">ACFQZI_03205</name>
</gene>
<dbReference type="Pfam" id="PF01743">
    <property type="entry name" value="PolyA_pol"/>
    <property type="match status" value="1"/>
</dbReference>
<evidence type="ECO:0000313" key="14">
    <source>
        <dbReference type="Proteomes" id="UP001597073"/>
    </source>
</evidence>
<name>A0ABW2ZB14_9SPHI</name>
<dbReference type="PANTHER" id="PTHR47545:SF1">
    <property type="entry name" value="MULTIFUNCTIONAL CCA PROTEIN"/>
    <property type="match status" value="1"/>
</dbReference>
<dbReference type="InterPro" id="IPR032828">
    <property type="entry name" value="PolyA_RNA-bd"/>
</dbReference>
<dbReference type="Pfam" id="PF12627">
    <property type="entry name" value="PolyA_pol_RNAbd"/>
    <property type="match status" value="1"/>
</dbReference>
<comment type="caution">
    <text evidence="13">The sequence shown here is derived from an EMBL/GenBank/DDBJ whole genome shotgun (WGS) entry which is preliminary data.</text>
</comment>
<evidence type="ECO:0000256" key="1">
    <source>
        <dbReference type="ARBA" id="ARBA00001946"/>
    </source>
</evidence>
<keyword evidence="2 11" id="KW-0808">Transferase</keyword>
<dbReference type="InterPro" id="IPR006675">
    <property type="entry name" value="HDIG_dom"/>
</dbReference>
<dbReference type="InterPro" id="IPR050124">
    <property type="entry name" value="tRNA_CCA-adding_enzyme"/>
</dbReference>
<keyword evidence="3" id="KW-0819">tRNA processing</keyword>
<evidence type="ECO:0000256" key="5">
    <source>
        <dbReference type="ARBA" id="ARBA00022723"/>
    </source>
</evidence>
<dbReference type="NCBIfam" id="TIGR00277">
    <property type="entry name" value="HDIG"/>
    <property type="match status" value="1"/>
</dbReference>
<keyword evidence="8" id="KW-0067">ATP-binding</keyword>
<comment type="cofactor">
    <cofactor evidence="1">
        <name>Mg(2+)</name>
        <dbReference type="ChEBI" id="CHEBI:18420"/>
    </cofactor>
</comment>
<dbReference type="SUPFAM" id="SSF81301">
    <property type="entry name" value="Nucleotidyltransferase"/>
    <property type="match status" value="1"/>
</dbReference>
<keyword evidence="10 11" id="KW-0694">RNA-binding</keyword>
<dbReference type="InterPro" id="IPR002646">
    <property type="entry name" value="PolA_pol_head_dom"/>
</dbReference>
<comment type="similarity">
    <text evidence="11">Belongs to the tRNA nucleotidyltransferase/poly(A) polymerase family.</text>
</comment>
<dbReference type="SMART" id="SM00471">
    <property type="entry name" value="HDc"/>
    <property type="match status" value="1"/>
</dbReference>
<dbReference type="InterPro" id="IPR003607">
    <property type="entry name" value="HD/PDEase_dom"/>
</dbReference>
<dbReference type="InterPro" id="IPR006674">
    <property type="entry name" value="HD_domain"/>
</dbReference>
<dbReference type="Proteomes" id="UP001597073">
    <property type="component" value="Unassembled WGS sequence"/>
</dbReference>
<dbReference type="InterPro" id="IPR043519">
    <property type="entry name" value="NT_sf"/>
</dbReference>
<evidence type="ECO:0000256" key="11">
    <source>
        <dbReference type="RuleBase" id="RU003953"/>
    </source>
</evidence>
<dbReference type="CDD" id="cd00077">
    <property type="entry name" value="HDc"/>
    <property type="match status" value="1"/>
</dbReference>
<dbReference type="CDD" id="cd05398">
    <property type="entry name" value="NT_ClassII-CCAase"/>
    <property type="match status" value="1"/>
</dbReference>
<evidence type="ECO:0000256" key="4">
    <source>
        <dbReference type="ARBA" id="ARBA00022695"/>
    </source>
</evidence>
<evidence type="ECO:0000256" key="8">
    <source>
        <dbReference type="ARBA" id="ARBA00022840"/>
    </source>
</evidence>
<evidence type="ECO:0000256" key="3">
    <source>
        <dbReference type="ARBA" id="ARBA00022694"/>
    </source>
</evidence>
<evidence type="ECO:0000256" key="2">
    <source>
        <dbReference type="ARBA" id="ARBA00022679"/>
    </source>
</evidence>
<dbReference type="Gene3D" id="1.10.246.80">
    <property type="match status" value="1"/>
</dbReference>
<keyword evidence="9" id="KW-0460">Magnesium</keyword>
<evidence type="ECO:0000256" key="10">
    <source>
        <dbReference type="ARBA" id="ARBA00022884"/>
    </source>
</evidence>
<reference evidence="14" key="1">
    <citation type="journal article" date="2019" name="Int. J. Syst. Evol. Microbiol.">
        <title>The Global Catalogue of Microorganisms (GCM) 10K type strain sequencing project: providing services to taxonomists for standard genome sequencing and annotation.</title>
        <authorList>
            <consortium name="The Broad Institute Genomics Platform"/>
            <consortium name="The Broad Institute Genome Sequencing Center for Infectious Disease"/>
            <person name="Wu L."/>
            <person name="Ma J."/>
        </authorList>
    </citation>
    <scope>NUCLEOTIDE SEQUENCE [LARGE SCALE GENOMIC DNA]</scope>
    <source>
        <strain evidence="14">CCUG 60742</strain>
    </source>
</reference>
<keyword evidence="14" id="KW-1185">Reference proteome</keyword>
<evidence type="ECO:0000256" key="6">
    <source>
        <dbReference type="ARBA" id="ARBA00022741"/>
    </source>
</evidence>
<keyword evidence="5" id="KW-0479">Metal-binding</keyword>
<feature type="domain" description="HD/PDEase" evidence="12">
    <location>
        <begin position="249"/>
        <end position="373"/>
    </location>
</feature>
<evidence type="ECO:0000259" key="12">
    <source>
        <dbReference type="SMART" id="SM00471"/>
    </source>
</evidence>
<evidence type="ECO:0000256" key="7">
    <source>
        <dbReference type="ARBA" id="ARBA00022800"/>
    </source>
</evidence>
<proteinExistence type="inferred from homology"/>